<evidence type="ECO:0000256" key="5">
    <source>
        <dbReference type="HAMAP-Rule" id="MF_00905"/>
    </source>
</evidence>
<feature type="binding site" evidence="5">
    <location>
        <position position="67"/>
    </location>
    <ligand>
        <name>AMP</name>
        <dbReference type="ChEBI" id="CHEBI:456215"/>
    </ligand>
</feature>
<dbReference type="OrthoDB" id="9784378at2"/>
<feature type="binding site" evidence="5">
    <location>
        <position position="67"/>
    </location>
    <ligand>
        <name>Fe cation</name>
        <dbReference type="ChEBI" id="CHEBI:24875"/>
        <label>1</label>
    </ligand>
</feature>
<dbReference type="GO" id="GO:0004115">
    <property type="term" value="F:3',5'-cyclic-AMP phosphodiesterase activity"/>
    <property type="evidence" value="ECO:0007669"/>
    <property type="project" value="UniProtKB-UniRule"/>
</dbReference>
<accession>A0A379CDU0</accession>
<evidence type="ECO:0000259" key="6">
    <source>
        <dbReference type="Pfam" id="PF00149"/>
    </source>
</evidence>
<name>A0A379CDU0_9PAST</name>
<feature type="binding site" evidence="5">
    <location>
        <position position="208"/>
    </location>
    <ligand>
        <name>Fe cation</name>
        <dbReference type="ChEBI" id="CHEBI:24875"/>
        <label>1</label>
    </ligand>
</feature>
<keyword evidence="2 5" id="KW-0378">Hydrolase</keyword>
<gene>
    <name evidence="5 7" type="primary">cpdA</name>
    <name evidence="7" type="ORF">NCTC12872_01985</name>
</gene>
<comment type="cofactor">
    <cofactor evidence="5">
        <name>Fe(2+)</name>
        <dbReference type="ChEBI" id="CHEBI:29033"/>
    </cofactor>
    <text evidence="5">Binds 2 Fe(2+) ions per subunit.</text>
</comment>
<evidence type="ECO:0000256" key="1">
    <source>
        <dbReference type="ARBA" id="ARBA00022723"/>
    </source>
</evidence>
<feature type="binding site" evidence="5">
    <location>
        <position position="27"/>
    </location>
    <ligand>
        <name>AMP</name>
        <dbReference type="ChEBI" id="CHEBI:456215"/>
    </ligand>
</feature>
<protein>
    <recommendedName>
        <fullName evidence="5">3',5'-cyclic adenosine monophosphate phosphodiesterase CpdA</fullName>
        <shortName evidence="5">3',5'-cyclic AMP phosphodiesterase</shortName>
        <shortName evidence="5">cAMP phosphodiesterase</shortName>
        <ecNumber evidence="5">3.1.4.53</ecNumber>
    </recommendedName>
</protein>
<evidence type="ECO:0000313" key="8">
    <source>
        <dbReference type="Proteomes" id="UP000255417"/>
    </source>
</evidence>
<comment type="catalytic activity">
    <reaction evidence="5">
        <text>3',5'-cyclic AMP + H2O = AMP + H(+)</text>
        <dbReference type="Rhea" id="RHEA:25277"/>
        <dbReference type="ChEBI" id="CHEBI:15377"/>
        <dbReference type="ChEBI" id="CHEBI:15378"/>
        <dbReference type="ChEBI" id="CHEBI:58165"/>
        <dbReference type="ChEBI" id="CHEBI:456215"/>
        <dbReference type="EC" id="3.1.4.53"/>
    </reaction>
</comment>
<dbReference type="InterPro" id="IPR004843">
    <property type="entry name" value="Calcineurin-like_PHP"/>
</dbReference>
<dbReference type="InterPro" id="IPR046379">
    <property type="entry name" value="cAMP_phosphodiest_CpdA"/>
</dbReference>
<feature type="binding site" evidence="5">
    <location>
        <begin position="97"/>
        <end position="98"/>
    </location>
    <ligand>
        <name>AMP</name>
        <dbReference type="ChEBI" id="CHEBI:456215"/>
    </ligand>
</feature>
<feature type="binding site" evidence="5">
    <location>
        <position position="27"/>
    </location>
    <ligand>
        <name>Fe cation</name>
        <dbReference type="ChEBI" id="CHEBI:24875"/>
        <label>1</label>
    </ligand>
</feature>
<evidence type="ECO:0000256" key="2">
    <source>
        <dbReference type="ARBA" id="ARBA00022801"/>
    </source>
</evidence>
<feature type="domain" description="Calcineurin-like phosphoesterase" evidence="6">
    <location>
        <begin position="18"/>
        <end position="209"/>
    </location>
</feature>
<dbReference type="GO" id="GO:0046872">
    <property type="term" value="F:metal ion binding"/>
    <property type="evidence" value="ECO:0007669"/>
    <property type="project" value="UniProtKB-UniRule"/>
</dbReference>
<dbReference type="PANTHER" id="PTHR42988">
    <property type="entry name" value="PHOSPHOHYDROLASE"/>
    <property type="match status" value="1"/>
</dbReference>
<keyword evidence="8" id="KW-1185">Reference proteome</keyword>
<comment type="function">
    <text evidence="5">Hydrolyzes cAMP to 5'-AMP. Plays an important regulatory role in modulating the intracellular concentration of cAMP, thereby influencing cAMP-dependent processes.</text>
</comment>
<comment type="similarity">
    <text evidence="4 5">Belongs to the cyclic nucleotide phosphodiesterase class-III family.</text>
</comment>
<evidence type="ECO:0000256" key="4">
    <source>
        <dbReference type="ARBA" id="ARBA00025742"/>
    </source>
</evidence>
<sequence length="278" mass="32302">MKSVMDYFYQPFAKNESIRILQITDTHLFAKKNEQLLGVNTTNSFQAVLDAILDRQFRFDLVLATGDLVQDHNEQGYHYFAEMVKPLEKPLFWLQGNHDQLQMEKPLQQYSQIKSQKHILVGDKWQILMLDSQVFGVPHGKLSSYQLDWLKVKLAENSERYTLIALHHNILPTHSAWLDQHSLRNVHDLAKIVKPYNKIKAIIHGHIHQEMDKLWKGIRILSTPSTCIQFKPHSNNFALDLIPQGWRELVLHPDGSIDSEVKRLATNEFLPDFSAEGY</sequence>
<organism evidence="7 8">
    <name type="scientific">Phocoenobacter uteri</name>
    <dbReference type="NCBI Taxonomy" id="146806"/>
    <lineage>
        <taxon>Bacteria</taxon>
        <taxon>Pseudomonadati</taxon>
        <taxon>Pseudomonadota</taxon>
        <taxon>Gammaproteobacteria</taxon>
        <taxon>Pasteurellales</taxon>
        <taxon>Pasteurellaceae</taxon>
        <taxon>Phocoenobacter</taxon>
    </lineage>
</organism>
<dbReference type="HAMAP" id="MF_00905">
    <property type="entry name" value="cAMP_phosphodiest_CpdA"/>
    <property type="match status" value="1"/>
</dbReference>
<dbReference type="SUPFAM" id="SSF56300">
    <property type="entry name" value="Metallo-dependent phosphatases"/>
    <property type="match status" value="1"/>
</dbReference>
<dbReference type="NCBIfam" id="NF008359">
    <property type="entry name" value="PRK11148.1"/>
    <property type="match status" value="1"/>
</dbReference>
<dbReference type="Pfam" id="PF00149">
    <property type="entry name" value="Metallophos"/>
    <property type="match status" value="1"/>
</dbReference>
<dbReference type="Proteomes" id="UP000255417">
    <property type="component" value="Unassembled WGS sequence"/>
</dbReference>
<keyword evidence="3 5" id="KW-0408">Iron</keyword>
<evidence type="ECO:0000313" key="7">
    <source>
        <dbReference type="EMBL" id="SUB59926.1"/>
    </source>
</evidence>
<feature type="binding site" evidence="5">
    <location>
        <position position="167"/>
    </location>
    <ligand>
        <name>Fe cation</name>
        <dbReference type="ChEBI" id="CHEBI:24875"/>
        <label>2</label>
    </ligand>
</feature>
<reference evidence="7 8" key="1">
    <citation type="submission" date="2018-06" db="EMBL/GenBank/DDBJ databases">
        <authorList>
            <consortium name="Pathogen Informatics"/>
            <person name="Doyle S."/>
        </authorList>
    </citation>
    <scope>NUCLEOTIDE SEQUENCE [LARGE SCALE GENOMIC DNA]</scope>
    <source>
        <strain evidence="7 8">NCTC12872</strain>
    </source>
</reference>
<feature type="binding site" evidence="5">
    <location>
        <position position="25"/>
    </location>
    <ligand>
        <name>Fe cation</name>
        <dbReference type="ChEBI" id="CHEBI:24875"/>
        <label>1</label>
    </ligand>
</feature>
<dbReference type="EC" id="3.1.4.53" evidence="5"/>
<dbReference type="GO" id="GO:0000166">
    <property type="term" value="F:nucleotide binding"/>
    <property type="evidence" value="ECO:0007669"/>
    <property type="project" value="UniProtKB-UniRule"/>
</dbReference>
<dbReference type="InterPro" id="IPR050884">
    <property type="entry name" value="CNP_phosphodiesterase-III"/>
</dbReference>
<evidence type="ECO:0000256" key="3">
    <source>
        <dbReference type="ARBA" id="ARBA00023004"/>
    </source>
</evidence>
<keyword evidence="1 5" id="KW-0479">Metal-binding</keyword>
<dbReference type="CDD" id="cd07402">
    <property type="entry name" value="MPP_GpdQ"/>
    <property type="match status" value="1"/>
</dbReference>
<keyword evidence="5" id="KW-0114">cAMP</keyword>
<dbReference type="InterPro" id="IPR029052">
    <property type="entry name" value="Metallo-depent_PP-like"/>
</dbReference>
<dbReference type="EMBL" id="UGTA01000001">
    <property type="protein sequence ID" value="SUB59926.1"/>
    <property type="molecule type" value="Genomic_DNA"/>
</dbReference>
<keyword evidence="5" id="KW-0547">Nucleotide-binding</keyword>
<dbReference type="InterPro" id="IPR026575">
    <property type="entry name" value="GpdQ/CpdA-like"/>
</dbReference>
<dbReference type="Gene3D" id="3.60.21.10">
    <property type="match status" value="1"/>
</dbReference>
<feature type="binding site" evidence="5">
    <location>
        <position position="97"/>
    </location>
    <ligand>
        <name>Fe cation</name>
        <dbReference type="ChEBI" id="CHEBI:24875"/>
        <label>2</label>
    </ligand>
</feature>
<feature type="binding site" evidence="5">
    <location>
        <position position="208"/>
    </location>
    <ligand>
        <name>AMP</name>
        <dbReference type="ChEBI" id="CHEBI:456215"/>
    </ligand>
</feature>
<feature type="binding site" evidence="5">
    <location>
        <position position="67"/>
    </location>
    <ligand>
        <name>Fe cation</name>
        <dbReference type="ChEBI" id="CHEBI:24875"/>
        <label>2</label>
    </ligand>
</feature>
<dbReference type="AlphaFoldDB" id="A0A379CDU0"/>
<dbReference type="PANTHER" id="PTHR42988:SF2">
    <property type="entry name" value="CYCLIC NUCLEOTIDE PHOSPHODIESTERASE CBUA0032-RELATED"/>
    <property type="match status" value="1"/>
</dbReference>
<proteinExistence type="inferred from homology"/>
<feature type="binding site" evidence="5">
    <location>
        <position position="206"/>
    </location>
    <ligand>
        <name>Fe cation</name>
        <dbReference type="ChEBI" id="CHEBI:24875"/>
        <label>2</label>
    </ligand>
</feature>